<dbReference type="AlphaFoldDB" id="A0A0V1FCM5"/>
<feature type="compositionally biased region" description="Basic and acidic residues" evidence="1">
    <location>
        <begin position="60"/>
        <end position="70"/>
    </location>
</feature>
<evidence type="ECO:0000256" key="1">
    <source>
        <dbReference type="SAM" id="MobiDB-lite"/>
    </source>
</evidence>
<name>A0A0V1FCM5_TRIPS</name>
<accession>A0A0V1FCM5</accession>
<protein>
    <submittedName>
        <fullName evidence="2">Uncharacterized protein</fullName>
    </submittedName>
</protein>
<sequence>MLKSYGAVVEQISGRHILIGHLATGDTLFRYEANNVDDRYDEIASGQADDWPFRVTESTHVDQKRQHCEKGTGGTHHRPNADPYAHNFELLFREEHMLAG</sequence>
<organism evidence="2 3">
    <name type="scientific">Trichinella pseudospiralis</name>
    <name type="common">Parasitic roundworm</name>
    <dbReference type="NCBI Taxonomy" id="6337"/>
    <lineage>
        <taxon>Eukaryota</taxon>
        <taxon>Metazoa</taxon>
        <taxon>Ecdysozoa</taxon>
        <taxon>Nematoda</taxon>
        <taxon>Enoplea</taxon>
        <taxon>Dorylaimia</taxon>
        <taxon>Trichinellida</taxon>
        <taxon>Trichinellidae</taxon>
        <taxon>Trichinella</taxon>
    </lineage>
</organism>
<evidence type="ECO:0000313" key="3">
    <source>
        <dbReference type="Proteomes" id="UP000054995"/>
    </source>
</evidence>
<feature type="region of interest" description="Disordered" evidence="1">
    <location>
        <begin position="60"/>
        <end position="82"/>
    </location>
</feature>
<gene>
    <name evidence="2" type="ORF">T4D_11189</name>
</gene>
<dbReference type="EMBL" id="JYDT01000131">
    <property type="protein sequence ID" value="KRY83787.1"/>
    <property type="molecule type" value="Genomic_DNA"/>
</dbReference>
<dbReference type="Proteomes" id="UP000054995">
    <property type="component" value="Unassembled WGS sequence"/>
</dbReference>
<keyword evidence="3" id="KW-1185">Reference proteome</keyword>
<evidence type="ECO:0000313" key="2">
    <source>
        <dbReference type="EMBL" id="KRY83787.1"/>
    </source>
</evidence>
<comment type="caution">
    <text evidence="2">The sequence shown here is derived from an EMBL/GenBank/DDBJ whole genome shotgun (WGS) entry which is preliminary data.</text>
</comment>
<reference evidence="2 3" key="1">
    <citation type="submission" date="2015-01" db="EMBL/GenBank/DDBJ databases">
        <title>Evolution of Trichinella species and genotypes.</title>
        <authorList>
            <person name="Korhonen P.K."/>
            <person name="Edoardo P."/>
            <person name="Giuseppe L.R."/>
            <person name="Gasser R.B."/>
        </authorList>
    </citation>
    <scope>NUCLEOTIDE SEQUENCE [LARGE SCALE GENOMIC DNA]</scope>
    <source>
        <strain evidence="2">ISS470</strain>
    </source>
</reference>
<proteinExistence type="predicted"/>